<dbReference type="InterPro" id="IPR003594">
    <property type="entry name" value="HATPase_dom"/>
</dbReference>
<dbReference type="EC" id="2.7.13.3" evidence="4"/>
<reference evidence="18 19" key="1">
    <citation type="submission" date="2019-03" db="EMBL/GenBank/DDBJ databases">
        <title>Genomic Encyclopedia of Type Strains, Phase IV (KMG-IV): sequencing the most valuable type-strain genomes for metagenomic binning, comparative biology and taxonomic classification.</title>
        <authorList>
            <person name="Goeker M."/>
        </authorList>
    </citation>
    <scope>NUCLEOTIDE SEQUENCE [LARGE SCALE GENOMIC DNA]</scope>
    <source>
        <strain evidence="18 19">DSM 26752</strain>
    </source>
</reference>
<dbReference type="PANTHER" id="PTHR24421">
    <property type="entry name" value="NITRATE/NITRITE SENSOR PROTEIN NARX-RELATED"/>
    <property type="match status" value="1"/>
</dbReference>
<dbReference type="Pfam" id="PF07730">
    <property type="entry name" value="HisKA_3"/>
    <property type="match status" value="1"/>
</dbReference>
<dbReference type="PANTHER" id="PTHR24421:SF55">
    <property type="entry name" value="SENSOR HISTIDINE KINASE YDFH"/>
    <property type="match status" value="1"/>
</dbReference>
<accession>A0A4R3KRE8</accession>
<keyword evidence="11" id="KW-0408">Iron</keyword>
<keyword evidence="19" id="KW-1185">Reference proteome</keyword>
<dbReference type="OrthoDB" id="9781904at2"/>
<dbReference type="PIRSF" id="PIRSF003169">
    <property type="entry name" value="STHK_DegS"/>
    <property type="match status" value="1"/>
</dbReference>
<dbReference type="GO" id="GO:0016020">
    <property type="term" value="C:membrane"/>
    <property type="evidence" value="ECO:0007669"/>
    <property type="project" value="InterPro"/>
</dbReference>
<dbReference type="Proteomes" id="UP000294567">
    <property type="component" value="Unassembled WGS sequence"/>
</dbReference>
<dbReference type="RefSeq" id="WP_132028941.1">
    <property type="nucleotide sequence ID" value="NZ_CP068564.1"/>
</dbReference>
<evidence type="ECO:0000256" key="2">
    <source>
        <dbReference type="ARBA" id="ARBA00001966"/>
    </source>
</evidence>
<evidence type="ECO:0000256" key="4">
    <source>
        <dbReference type="ARBA" id="ARBA00012438"/>
    </source>
</evidence>
<dbReference type="SMART" id="SM00387">
    <property type="entry name" value="HATPase_c"/>
    <property type="match status" value="1"/>
</dbReference>
<evidence type="ECO:0000256" key="14">
    <source>
        <dbReference type="ARBA" id="ARBA00024827"/>
    </source>
</evidence>
<evidence type="ECO:0000313" key="19">
    <source>
        <dbReference type="Proteomes" id="UP000294567"/>
    </source>
</evidence>
<dbReference type="InterPro" id="IPR050482">
    <property type="entry name" value="Sensor_HK_TwoCompSys"/>
</dbReference>
<dbReference type="EMBL" id="SMAE01000011">
    <property type="protein sequence ID" value="TCS87512.1"/>
    <property type="molecule type" value="Genomic_DNA"/>
</dbReference>
<comment type="subcellular location">
    <subcellularLocation>
        <location evidence="3">Cytoplasm</location>
    </subcellularLocation>
</comment>
<evidence type="ECO:0000256" key="12">
    <source>
        <dbReference type="ARBA" id="ARBA00023012"/>
    </source>
</evidence>
<dbReference type="InterPro" id="IPR036890">
    <property type="entry name" value="HATPase_C_sf"/>
</dbReference>
<evidence type="ECO:0000259" key="17">
    <source>
        <dbReference type="PROSITE" id="PS50109"/>
    </source>
</evidence>
<dbReference type="InterPro" id="IPR011712">
    <property type="entry name" value="Sig_transdc_His_kin_sub3_dim/P"/>
</dbReference>
<dbReference type="PRINTS" id="PR00344">
    <property type="entry name" value="BCTRLSENSOR"/>
</dbReference>
<gene>
    <name evidence="18" type="ORF">EDD65_11175</name>
</gene>
<evidence type="ECO:0000256" key="9">
    <source>
        <dbReference type="ARBA" id="ARBA00022723"/>
    </source>
</evidence>
<dbReference type="InterPro" id="IPR005467">
    <property type="entry name" value="His_kinase_dom"/>
</dbReference>
<evidence type="ECO:0000256" key="11">
    <source>
        <dbReference type="ARBA" id="ARBA00023004"/>
    </source>
</evidence>
<dbReference type="Gene3D" id="1.20.5.1930">
    <property type="match status" value="1"/>
</dbReference>
<evidence type="ECO:0000313" key="18">
    <source>
        <dbReference type="EMBL" id="TCS87512.1"/>
    </source>
</evidence>
<evidence type="ECO:0000256" key="5">
    <source>
        <dbReference type="ARBA" id="ARBA00017322"/>
    </source>
</evidence>
<evidence type="ECO:0000256" key="10">
    <source>
        <dbReference type="ARBA" id="ARBA00022777"/>
    </source>
</evidence>
<keyword evidence="9" id="KW-0479">Metal-binding</keyword>
<evidence type="ECO:0000256" key="1">
    <source>
        <dbReference type="ARBA" id="ARBA00000085"/>
    </source>
</evidence>
<keyword evidence="8" id="KW-0808">Transferase</keyword>
<dbReference type="GO" id="GO:0051539">
    <property type="term" value="F:4 iron, 4 sulfur cluster binding"/>
    <property type="evidence" value="ECO:0007669"/>
    <property type="project" value="UniProtKB-KW"/>
</dbReference>
<dbReference type="Pfam" id="PF02518">
    <property type="entry name" value="HATPase_c"/>
    <property type="match status" value="1"/>
</dbReference>
<proteinExistence type="predicted"/>
<keyword evidence="7" id="KW-0963">Cytoplasm</keyword>
<comment type="caution">
    <text evidence="18">The sequence shown here is derived from an EMBL/GenBank/DDBJ whole genome shotgun (WGS) entry which is preliminary data.</text>
</comment>
<evidence type="ECO:0000256" key="7">
    <source>
        <dbReference type="ARBA" id="ARBA00022490"/>
    </source>
</evidence>
<dbReference type="GO" id="GO:0005737">
    <property type="term" value="C:cytoplasm"/>
    <property type="evidence" value="ECO:0007669"/>
    <property type="project" value="UniProtKB-SubCell"/>
</dbReference>
<dbReference type="Gene3D" id="3.30.565.10">
    <property type="entry name" value="Histidine kinase-like ATPase, C-terminal domain"/>
    <property type="match status" value="1"/>
</dbReference>
<feature type="coiled-coil region" evidence="16">
    <location>
        <begin position="13"/>
        <end position="65"/>
    </location>
</feature>
<keyword evidence="6" id="KW-0004">4Fe-4S</keyword>
<evidence type="ECO:0000256" key="3">
    <source>
        <dbReference type="ARBA" id="ARBA00004496"/>
    </source>
</evidence>
<sequence>MEKFAHLEKSDHIDRINKILEETIHTIENSREEILDIVRHARNECIRLEEDLKEIRNLVDKVIKEVDSLYIEEKKSRAYLSMVSKNFDIYSEEDIKNAYEKTNDLRIKLFLKKEEERTLIEKRNEIELMLKSAIDVYKKVESAAKSVSVASEYLKGNMNEILFTIDDLTKRQYLGIKIIEAQEEERQRLARDIHDGPAQSMANIILKTEICERLLDIDKGKTKEELKNLKAIVKETLKDIREIIFDLRPMSLDDLGLIPTLKKYIDDFSLNTGIKTSFNIIGTKTELEPAIEIAIFRIIQESLNNINKHSQATNANVVIEFADERVNLSIIDNGIGFNIEEVEKIHNTKTGGFGLINIRERSELLGGKLQIKTSPGKGTKLNIYIPIIKEEVVHGK</sequence>
<dbReference type="AlphaFoldDB" id="A0A4R3KRE8"/>
<comment type="cofactor">
    <cofactor evidence="2">
        <name>[4Fe-4S] cluster</name>
        <dbReference type="ChEBI" id="CHEBI:49883"/>
    </cofactor>
</comment>
<dbReference type="SUPFAM" id="SSF55874">
    <property type="entry name" value="ATPase domain of HSP90 chaperone/DNA topoisomerase II/histidine kinase"/>
    <property type="match status" value="1"/>
</dbReference>
<evidence type="ECO:0000256" key="13">
    <source>
        <dbReference type="ARBA" id="ARBA00023014"/>
    </source>
</evidence>
<keyword evidence="13" id="KW-0411">Iron-sulfur</keyword>
<comment type="function">
    <text evidence="14">Member of the two-component regulatory system NreB/NreC involved in the control of dissimilatory nitrate/nitrite reduction in response to oxygen. NreB functions as a direct oxygen sensor histidine kinase which is autophosphorylated, in the absence of oxygen, probably at the conserved histidine residue, and transfers its phosphate group probably to a conserved aspartate residue of NreC. NreB/NreC activates the expression of the nitrate (narGHJI) and nitrite (nir) reductase operons, as well as the putative nitrate transporter gene narT.</text>
</comment>
<dbReference type="GO" id="GO:0000155">
    <property type="term" value="F:phosphorelay sensor kinase activity"/>
    <property type="evidence" value="ECO:0007669"/>
    <property type="project" value="InterPro"/>
</dbReference>
<dbReference type="GO" id="GO:0046983">
    <property type="term" value="F:protein dimerization activity"/>
    <property type="evidence" value="ECO:0007669"/>
    <property type="project" value="InterPro"/>
</dbReference>
<evidence type="ECO:0000256" key="16">
    <source>
        <dbReference type="SAM" id="Coils"/>
    </source>
</evidence>
<feature type="domain" description="Histidine kinase" evidence="17">
    <location>
        <begin position="196"/>
        <end position="389"/>
    </location>
</feature>
<evidence type="ECO:0000256" key="8">
    <source>
        <dbReference type="ARBA" id="ARBA00022679"/>
    </source>
</evidence>
<keyword evidence="12" id="KW-0902">Two-component regulatory system</keyword>
<keyword evidence="16" id="KW-0175">Coiled coil</keyword>
<keyword evidence="10 18" id="KW-0418">Kinase</keyword>
<dbReference type="CDD" id="cd16917">
    <property type="entry name" value="HATPase_UhpB-NarQ-NarX-like"/>
    <property type="match status" value="1"/>
</dbReference>
<organism evidence="18 19">
    <name type="scientific">Keratinibaculum paraultunense</name>
    <dbReference type="NCBI Taxonomy" id="1278232"/>
    <lineage>
        <taxon>Bacteria</taxon>
        <taxon>Bacillati</taxon>
        <taxon>Bacillota</taxon>
        <taxon>Tissierellia</taxon>
        <taxon>Tissierellales</taxon>
        <taxon>Tepidimicrobiaceae</taxon>
        <taxon>Keratinibaculum</taxon>
    </lineage>
</organism>
<protein>
    <recommendedName>
        <fullName evidence="5">Oxygen sensor histidine kinase NreB</fullName>
        <ecNumber evidence="4">2.7.13.3</ecNumber>
    </recommendedName>
    <alternativeName>
        <fullName evidence="15">Nitrogen regulation protein B</fullName>
    </alternativeName>
</protein>
<name>A0A4R3KRE8_9FIRM</name>
<dbReference type="InterPro" id="IPR008595">
    <property type="entry name" value="DegS"/>
</dbReference>
<evidence type="ECO:0000256" key="6">
    <source>
        <dbReference type="ARBA" id="ARBA00022485"/>
    </source>
</evidence>
<dbReference type="PROSITE" id="PS50109">
    <property type="entry name" value="HIS_KIN"/>
    <property type="match status" value="1"/>
</dbReference>
<dbReference type="Pfam" id="PF05384">
    <property type="entry name" value="DegS"/>
    <property type="match status" value="1"/>
</dbReference>
<evidence type="ECO:0000256" key="15">
    <source>
        <dbReference type="ARBA" id="ARBA00030800"/>
    </source>
</evidence>
<dbReference type="InterPro" id="IPR004358">
    <property type="entry name" value="Sig_transdc_His_kin-like_C"/>
</dbReference>
<dbReference type="InterPro" id="IPR016381">
    <property type="entry name" value="Sig_transdc_His_kinase_DegS"/>
</dbReference>
<dbReference type="GO" id="GO:0046872">
    <property type="term" value="F:metal ion binding"/>
    <property type="evidence" value="ECO:0007669"/>
    <property type="project" value="UniProtKB-KW"/>
</dbReference>
<comment type="catalytic activity">
    <reaction evidence="1">
        <text>ATP + protein L-histidine = ADP + protein N-phospho-L-histidine.</text>
        <dbReference type="EC" id="2.7.13.3"/>
    </reaction>
</comment>